<evidence type="ECO:0000256" key="1">
    <source>
        <dbReference type="SAM" id="SignalP"/>
    </source>
</evidence>
<evidence type="ECO:0008006" key="4">
    <source>
        <dbReference type="Google" id="ProtNLM"/>
    </source>
</evidence>
<keyword evidence="3" id="KW-1185">Reference proteome</keyword>
<name>A0ABT5VUV3_9BACT</name>
<evidence type="ECO:0000313" key="2">
    <source>
        <dbReference type="EMBL" id="MDE5419199.1"/>
    </source>
</evidence>
<dbReference type="Proteomes" id="UP001528920">
    <property type="component" value="Unassembled WGS sequence"/>
</dbReference>
<accession>A0ABT5VUV3</accession>
<gene>
    <name evidence="2" type="ORF">L3049_14455</name>
</gene>
<organism evidence="2 3">
    <name type="scientific">Paralabilibaculum antarcticum</name>
    <dbReference type="NCBI Taxonomy" id="2912572"/>
    <lineage>
        <taxon>Bacteria</taxon>
        <taxon>Pseudomonadati</taxon>
        <taxon>Bacteroidota</taxon>
        <taxon>Bacteroidia</taxon>
        <taxon>Marinilabiliales</taxon>
        <taxon>Marinifilaceae</taxon>
        <taxon>Paralabilibaculum</taxon>
    </lineage>
</organism>
<feature type="chain" id="PRO_5046154976" description="DUF4412 domain-containing protein" evidence="1">
    <location>
        <begin position="24"/>
        <end position="227"/>
    </location>
</feature>
<protein>
    <recommendedName>
        <fullName evidence="4">DUF4412 domain-containing protein</fullName>
    </recommendedName>
</protein>
<dbReference type="RefSeq" id="WP_275110529.1">
    <property type="nucleotide sequence ID" value="NZ_JAKJSC010000003.1"/>
</dbReference>
<dbReference type="EMBL" id="JAKJSC010000003">
    <property type="protein sequence ID" value="MDE5419199.1"/>
    <property type="molecule type" value="Genomic_DNA"/>
</dbReference>
<proteinExistence type="predicted"/>
<comment type="caution">
    <text evidence="2">The sequence shown here is derived from an EMBL/GenBank/DDBJ whole genome shotgun (WGS) entry which is preliminary data.</text>
</comment>
<feature type="signal peptide" evidence="1">
    <location>
        <begin position="1"/>
        <end position="23"/>
    </location>
</feature>
<reference evidence="2 3" key="1">
    <citation type="submission" date="2022-01" db="EMBL/GenBank/DDBJ databases">
        <title>Labilibaculum sp. nov, a marine bacterium isolated from Antarctica.</title>
        <authorList>
            <person name="Dai W."/>
        </authorList>
    </citation>
    <scope>NUCLEOTIDE SEQUENCE [LARGE SCALE GENOMIC DNA]</scope>
    <source>
        <strain evidence="2 3">DW002</strain>
    </source>
</reference>
<evidence type="ECO:0000313" key="3">
    <source>
        <dbReference type="Proteomes" id="UP001528920"/>
    </source>
</evidence>
<keyword evidence="1" id="KW-0732">Signal</keyword>
<sequence>MRNLFLLLTFSTLLFRLSNSVNAQGFEGKIVYQKAIENANPEKITEKEFKAYFVNPLATSVLYIRQNQYKLATHYGNKKKLHTIDYYNPNSRCAIRFMNWENKIYQEYNIEEYFQRSMPVTENINDTINVLGHKCHSITITTSIKPFRTTTVYFSRDYKLDTKYLKNDSYRFLKYIYECGALPLKIIKSGKDVFYNEVFTAVKVSKESLKDKIFKQPKLKRFKNVTL</sequence>